<dbReference type="EMBL" id="AHZP02000231">
    <property type="protein sequence ID" value="KYK71468.1"/>
    <property type="molecule type" value="Genomic_DNA"/>
</dbReference>
<evidence type="ECO:0000313" key="2">
    <source>
        <dbReference type="Proteomes" id="UP000075225"/>
    </source>
</evidence>
<accession>A0A151HQ62</accession>
<gene>
    <name evidence="1" type="ORF">TGPRC2_423240</name>
</gene>
<organism evidence="1 2">
    <name type="scientific">Toxoplasma gondii TgCatPRC2</name>
    <dbReference type="NCBI Taxonomy" id="1130821"/>
    <lineage>
        <taxon>Eukaryota</taxon>
        <taxon>Sar</taxon>
        <taxon>Alveolata</taxon>
        <taxon>Apicomplexa</taxon>
        <taxon>Conoidasida</taxon>
        <taxon>Coccidia</taxon>
        <taxon>Eucoccidiorida</taxon>
        <taxon>Eimeriorina</taxon>
        <taxon>Sarcocystidae</taxon>
        <taxon>Toxoplasma</taxon>
    </lineage>
</organism>
<sequence>MPSQIKMGEENLRVLADAQGGVLPRTLKFRPPFSSLVSPASLHFFVVFSLFLVVNLCLPGHRSGENSESPSYALHAEAKKVLGLARGGTYEPVADFCFSIPEGQKGRIMAQTVSAVCFSLRKGKMLFQVQLRLEEEWSLRLALLVQVSKVR</sequence>
<name>A0A151HQ62_TOXGO</name>
<reference evidence="2" key="1">
    <citation type="submission" date="2016-03" db="EMBL/GenBank/DDBJ databases">
        <authorList>
            <person name="Sibley D."/>
            <person name="Venepally P."/>
            <person name="Karamycheva S."/>
            <person name="Hadjithomas M."/>
            <person name="Khan A."/>
            <person name="Brunk B."/>
            <person name="Roos D."/>
            <person name="Caler E."/>
            <person name="Lorenzi H."/>
        </authorList>
    </citation>
    <scope>NUCLEOTIDE SEQUENCE [LARGE SCALE GENOMIC DNA]</scope>
    <source>
        <strain evidence="2">TgCatPRC2</strain>
    </source>
</reference>
<keyword evidence="1" id="KW-0472">Membrane</keyword>
<dbReference type="VEuPathDB" id="ToxoDB:TGPRC2_423240"/>
<evidence type="ECO:0000313" key="1">
    <source>
        <dbReference type="EMBL" id="KYK71468.1"/>
    </source>
</evidence>
<dbReference type="Proteomes" id="UP000075225">
    <property type="component" value="Unassembled WGS sequence"/>
</dbReference>
<comment type="caution">
    <text evidence="1">The sequence shown here is derived from an EMBL/GenBank/DDBJ whole genome shotgun (WGS) entry which is preliminary data.</text>
</comment>
<protein>
    <submittedName>
        <fullName evidence="1">Putative transmembrane protein</fullName>
    </submittedName>
</protein>
<dbReference type="AlphaFoldDB" id="A0A151HQ62"/>
<proteinExistence type="predicted"/>
<keyword evidence="1" id="KW-0812">Transmembrane</keyword>